<dbReference type="HOGENOM" id="CLU_1474807_0_0_1"/>
<evidence type="ECO:0000313" key="1">
    <source>
        <dbReference type="EMBL" id="KIL57940.1"/>
    </source>
</evidence>
<evidence type="ECO:0000313" key="2">
    <source>
        <dbReference type="Proteomes" id="UP000054549"/>
    </source>
</evidence>
<proteinExistence type="predicted"/>
<name>A0A0C2S5E9_AMAMK</name>
<accession>A0A0C2S5E9</accession>
<dbReference type="AlphaFoldDB" id="A0A0C2S5E9"/>
<reference evidence="1 2" key="1">
    <citation type="submission" date="2014-04" db="EMBL/GenBank/DDBJ databases">
        <title>Evolutionary Origins and Diversification of the Mycorrhizal Mutualists.</title>
        <authorList>
            <consortium name="DOE Joint Genome Institute"/>
            <consortium name="Mycorrhizal Genomics Consortium"/>
            <person name="Kohler A."/>
            <person name="Kuo A."/>
            <person name="Nagy L.G."/>
            <person name="Floudas D."/>
            <person name="Copeland A."/>
            <person name="Barry K.W."/>
            <person name="Cichocki N."/>
            <person name="Veneault-Fourrey C."/>
            <person name="LaButti K."/>
            <person name="Lindquist E.A."/>
            <person name="Lipzen A."/>
            <person name="Lundell T."/>
            <person name="Morin E."/>
            <person name="Murat C."/>
            <person name="Riley R."/>
            <person name="Ohm R."/>
            <person name="Sun H."/>
            <person name="Tunlid A."/>
            <person name="Henrissat B."/>
            <person name="Grigoriev I.V."/>
            <person name="Hibbett D.S."/>
            <person name="Martin F."/>
        </authorList>
    </citation>
    <scope>NUCLEOTIDE SEQUENCE [LARGE SCALE GENOMIC DNA]</scope>
    <source>
        <strain evidence="1 2">Koide BX008</strain>
    </source>
</reference>
<dbReference type="EMBL" id="KN818352">
    <property type="protein sequence ID" value="KIL57940.1"/>
    <property type="molecule type" value="Genomic_DNA"/>
</dbReference>
<dbReference type="Proteomes" id="UP000054549">
    <property type="component" value="Unassembled WGS sequence"/>
</dbReference>
<gene>
    <name evidence="1" type="ORF">M378DRAFT_356575</name>
</gene>
<keyword evidence="2" id="KW-1185">Reference proteome</keyword>
<dbReference type="InParanoid" id="A0A0C2S5E9"/>
<organism evidence="1 2">
    <name type="scientific">Amanita muscaria (strain Koide BX008)</name>
    <dbReference type="NCBI Taxonomy" id="946122"/>
    <lineage>
        <taxon>Eukaryota</taxon>
        <taxon>Fungi</taxon>
        <taxon>Dikarya</taxon>
        <taxon>Basidiomycota</taxon>
        <taxon>Agaricomycotina</taxon>
        <taxon>Agaricomycetes</taxon>
        <taxon>Agaricomycetidae</taxon>
        <taxon>Agaricales</taxon>
        <taxon>Pluteineae</taxon>
        <taxon>Amanitaceae</taxon>
        <taxon>Amanita</taxon>
    </lineage>
</organism>
<protein>
    <submittedName>
        <fullName evidence="1">Uncharacterized protein</fullName>
    </submittedName>
</protein>
<dbReference type="OrthoDB" id="2357318at2759"/>
<sequence>MQPDFAAVFAALQNARNVPRNLRNLITARPGESVAADLMDVSHYRFRRMTVDEEGQNTIGWIGVVNPMSQPPQNSIPDGNDGQDLVQRSHEGRRMINFPTFLALNYAVIIHGSQITCIRTDVHQRTAFSTLKQDIDVDDINAIKRSFHIPTAMVSQAAFNTVVYIPPHLFGSSSRPTYLTPSL</sequence>